<protein>
    <submittedName>
        <fullName evidence="1">Uncharacterized protein</fullName>
    </submittedName>
</protein>
<sequence length="61" mass="7063">MPSLRSRIARIKELGEWGKGKNTMNIDLLFAEARDRFPFTRDPTLLSYAQTALRILLRGEQ</sequence>
<reference evidence="1" key="1">
    <citation type="journal article" date="2014" name="Front. Microbiol.">
        <title>High frequency of phylogenetically diverse reductive dehalogenase-homologous genes in deep subseafloor sedimentary metagenomes.</title>
        <authorList>
            <person name="Kawai M."/>
            <person name="Futagami T."/>
            <person name="Toyoda A."/>
            <person name="Takaki Y."/>
            <person name="Nishi S."/>
            <person name="Hori S."/>
            <person name="Arai W."/>
            <person name="Tsubouchi T."/>
            <person name="Morono Y."/>
            <person name="Uchiyama I."/>
            <person name="Ito T."/>
            <person name="Fujiyama A."/>
            <person name="Inagaki F."/>
            <person name="Takami H."/>
        </authorList>
    </citation>
    <scope>NUCLEOTIDE SEQUENCE</scope>
    <source>
        <strain evidence="1">Expedition CK06-06</strain>
    </source>
</reference>
<dbReference type="AlphaFoldDB" id="X1KXC1"/>
<comment type="caution">
    <text evidence="1">The sequence shown here is derived from an EMBL/GenBank/DDBJ whole genome shotgun (WGS) entry which is preliminary data.</text>
</comment>
<gene>
    <name evidence="1" type="ORF">S06H3_17957</name>
</gene>
<proteinExistence type="predicted"/>
<accession>X1KXC1</accession>
<name>X1KXC1_9ZZZZ</name>
<organism evidence="1">
    <name type="scientific">marine sediment metagenome</name>
    <dbReference type="NCBI Taxonomy" id="412755"/>
    <lineage>
        <taxon>unclassified sequences</taxon>
        <taxon>metagenomes</taxon>
        <taxon>ecological metagenomes</taxon>
    </lineage>
</organism>
<evidence type="ECO:0000313" key="1">
    <source>
        <dbReference type="EMBL" id="GAI11348.1"/>
    </source>
</evidence>
<dbReference type="EMBL" id="BARV01009030">
    <property type="protein sequence ID" value="GAI11348.1"/>
    <property type="molecule type" value="Genomic_DNA"/>
</dbReference>